<reference evidence="1 2" key="1">
    <citation type="submission" date="2023-10" db="EMBL/GenBank/DDBJ databases">
        <title>The genome sequence of Streptomyces sp. HUAS YS2.</title>
        <authorList>
            <person name="Mo P."/>
        </authorList>
    </citation>
    <scope>NUCLEOTIDE SEQUENCE [LARGE SCALE GENOMIC DNA]</scope>
    <source>
        <strain evidence="1 2">HUAS YS2</strain>
    </source>
</reference>
<evidence type="ECO:0000313" key="2">
    <source>
        <dbReference type="Proteomes" id="UP001301731"/>
    </source>
</evidence>
<dbReference type="RefSeq" id="WP_318100347.1">
    <property type="nucleotide sequence ID" value="NZ_CP137573.1"/>
</dbReference>
<gene>
    <name evidence="1" type="ORF">R2D22_01395</name>
</gene>
<sequence length="98" mass="10405">MAELQIDHLRGVEDGEARVVVRCLRGPVRRGARFVRIVGLSAPVDLELTGILLYGRPSDELPTAYTALVTLSGTGTHLLAAGDRANGWQILQGADAAV</sequence>
<keyword evidence="2" id="KW-1185">Reference proteome</keyword>
<proteinExistence type="predicted"/>
<name>A0ABZ0LKT5_9ACTN</name>
<accession>A0ABZ0LKT5</accession>
<dbReference type="EMBL" id="CP137573">
    <property type="protein sequence ID" value="WOX20117.1"/>
    <property type="molecule type" value="Genomic_DNA"/>
</dbReference>
<dbReference type="Proteomes" id="UP001301731">
    <property type="component" value="Chromosome"/>
</dbReference>
<evidence type="ECO:0000313" key="1">
    <source>
        <dbReference type="EMBL" id="WOX20117.1"/>
    </source>
</evidence>
<protein>
    <submittedName>
        <fullName evidence="1">Uncharacterized protein</fullName>
    </submittedName>
</protein>
<organism evidence="1 2">
    <name type="scientific">Streptomyces solicathayae</name>
    <dbReference type="NCBI Taxonomy" id="3081768"/>
    <lineage>
        <taxon>Bacteria</taxon>
        <taxon>Bacillati</taxon>
        <taxon>Actinomycetota</taxon>
        <taxon>Actinomycetes</taxon>
        <taxon>Kitasatosporales</taxon>
        <taxon>Streptomycetaceae</taxon>
        <taxon>Streptomyces</taxon>
    </lineage>
</organism>